<proteinExistence type="predicted"/>
<reference evidence="3" key="1">
    <citation type="submission" date="2013-01" db="EMBL/GenBank/DDBJ databases">
        <title>Draft Genome Sequence of a Mulberry Tree, Morus notabilis C.K. Schneid.</title>
        <authorList>
            <person name="He N."/>
            <person name="Zhao S."/>
        </authorList>
    </citation>
    <scope>NUCLEOTIDE SEQUENCE</scope>
</reference>
<organism evidence="2 3">
    <name type="scientific">Morus notabilis</name>
    <dbReference type="NCBI Taxonomy" id="981085"/>
    <lineage>
        <taxon>Eukaryota</taxon>
        <taxon>Viridiplantae</taxon>
        <taxon>Streptophyta</taxon>
        <taxon>Embryophyta</taxon>
        <taxon>Tracheophyta</taxon>
        <taxon>Spermatophyta</taxon>
        <taxon>Magnoliopsida</taxon>
        <taxon>eudicotyledons</taxon>
        <taxon>Gunneridae</taxon>
        <taxon>Pentapetalae</taxon>
        <taxon>rosids</taxon>
        <taxon>fabids</taxon>
        <taxon>Rosales</taxon>
        <taxon>Moraceae</taxon>
        <taxon>Moreae</taxon>
        <taxon>Morus</taxon>
    </lineage>
</organism>
<sequence length="154" mass="17226">MLTVLKQISILGASVVLMFHVCTNWKEAVDLVCNGRANQMKEQKENSTMTLMIIYWWIVSIMEAQVQEAVPPQPQVQVTFSLGTETYSANANKGTLSEQLASVKEESMAILKDYITKYNVPNDVPDEPLEESSSGDDDEIIEKPQAKSKKTKIN</sequence>
<evidence type="ECO:0000313" key="3">
    <source>
        <dbReference type="Proteomes" id="UP000030645"/>
    </source>
</evidence>
<dbReference type="Proteomes" id="UP000030645">
    <property type="component" value="Unassembled WGS sequence"/>
</dbReference>
<dbReference type="PANTHER" id="PTHR37194:SF2">
    <property type="entry name" value="T2E6.7-RELATED"/>
    <property type="match status" value="1"/>
</dbReference>
<feature type="compositionally biased region" description="Acidic residues" evidence="1">
    <location>
        <begin position="124"/>
        <end position="140"/>
    </location>
</feature>
<protein>
    <submittedName>
        <fullName evidence="2">Uncharacterized protein</fullName>
    </submittedName>
</protein>
<accession>W9QJW0</accession>
<dbReference type="AlphaFoldDB" id="W9QJW0"/>
<name>W9QJW0_9ROSA</name>
<gene>
    <name evidence="2" type="ORF">L484_009756</name>
</gene>
<feature type="region of interest" description="Disordered" evidence="1">
    <location>
        <begin position="119"/>
        <end position="154"/>
    </location>
</feature>
<dbReference type="eggNOG" id="ENOG502S7GM">
    <property type="taxonomic scope" value="Eukaryota"/>
</dbReference>
<keyword evidence="3" id="KW-1185">Reference proteome</keyword>
<dbReference type="EMBL" id="KE343391">
    <property type="protein sequence ID" value="EXB28597.1"/>
    <property type="molecule type" value="Genomic_DNA"/>
</dbReference>
<evidence type="ECO:0000256" key="1">
    <source>
        <dbReference type="SAM" id="MobiDB-lite"/>
    </source>
</evidence>
<evidence type="ECO:0000313" key="2">
    <source>
        <dbReference type="EMBL" id="EXB28597.1"/>
    </source>
</evidence>
<dbReference type="PANTHER" id="PTHR37194">
    <property type="entry name" value="T2E6.7-RELATED"/>
    <property type="match status" value="1"/>
</dbReference>